<evidence type="ECO:0000256" key="6">
    <source>
        <dbReference type="ARBA" id="ARBA00023316"/>
    </source>
</evidence>
<dbReference type="InterPro" id="IPR004391">
    <property type="entry name" value="Glu_race"/>
</dbReference>
<feature type="binding site" evidence="7">
    <location>
        <begin position="47"/>
        <end position="48"/>
    </location>
    <ligand>
        <name>substrate</name>
    </ligand>
</feature>
<dbReference type="GO" id="GO:0009252">
    <property type="term" value="P:peptidoglycan biosynthetic process"/>
    <property type="evidence" value="ECO:0007669"/>
    <property type="project" value="UniProtKB-UniRule"/>
</dbReference>
<dbReference type="InterPro" id="IPR015942">
    <property type="entry name" value="Asp/Glu/hydantoin_racemase"/>
</dbReference>
<dbReference type="HAMAP" id="MF_00258">
    <property type="entry name" value="Glu_racemase"/>
    <property type="match status" value="1"/>
</dbReference>
<dbReference type="NCBIfam" id="TIGR00067">
    <property type="entry name" value="glut_race"/>
    <property type="match status" value="1"/>
</dbReference>
<dbReference type="Gene3D" id="3.40.50.1860">
    <property type="match status" value="2"/>
</dbReference>
<dbReference type="PROSITE" id="PS00924">
    <property type="entry name" value="ASP_GLU_RACEMASE_2"/>
    <property type="match status" value="1"/>
</dbReference>
<dbReference type="GO" id="GO:0071555">
    <property type="term" value="P:cell wall organization"/>
    <property type="evidence" value="ECO:0007669"/>
    <property type="project" value="UniProtKB-KW"/>
</dbReference>
<dbReference type="InterPro" id="IPR001920">
    <property type="entry name" value="Asp/Glu_race"/>
</dbReference>
<evidence type="ECO:0000313" key="9">
    <source>
        <dbReference type="Proteomes" id="UP000176598"/>
    </source>
</evidence>
<reference evidence="8 9" key="1">
    <citation type="journal article" date="2016" name="Nat. Commun.">
        <title>Thousands of microbial genomes shed light on interconnected biogeochemical processes in an aquifer system.</title>
        <authorList>
            <person name="Anantharaman K."/>
            <person name="Brown C.T."/>
            <person name="Hug L.A."/>
            <person name="Sharon I."/>
            <person name="Castelle C.J."/>
            <person name="Probst A.J."/>
            <person name="Thomas B.C."/>
            <person name="Singh A."/>
            <person name="Wilkins M.J."/>
            <person name="Karaoz U."/>
            <person name="Brodie E.L."/>
            <person name="Williams K.H."/>
            <person name="Hubbard S.S."/>
            <person name="Banfield J.F."/>
        </authorList>
    </citation>
    <scope>NUCLEOTIDE SEQUENCE [LARGE SCALE GENOMIC DNA]</scope>
</reference>
<comment type="pathway">
    <text evidence="7">Cell wall biogenesis; peptidoglycan biosynthesis.</text>
</comment>
<dbReference type="Proteomes" id="UP000176598">
    <property type="component" value="Unassembled WGS sequence"/>
</dbReference>
<comment type="function">
    <text evidence="7">Provides the (R)-glutamate required for cell wall biosynthesis.</text>
</comment>
<gene>
    <name evidence="7" type="primary">murI</name>
    <name evidence="8" type="ORF">A3F28_02230</name>
</gene>
<comment type="similarity">
    <text evidence="7">Belongs to the aspartate/glutamate racemases family.</text>
</comment>
<protein>
    <recommendedName>
        <fullName evidence="2 7">Glutamate racemase</fullName>
        <ecNumber evidence="2 7">5.1.1.3</ecNumber>
    </recommendedName>
</protein>
<dbReference type="AlphaFoldDB" id="A0A1F7UKU4"/>
<dbReference type="InterPro" id="IPR033134">
    <property type="entry name" value="Asp/Glu_racemase_AS_2"/>
</dbReference>
<name>A0A1F7UKU4_9BACT</name>
<proteinExistence type="inferred from homology"/>
<feature type="binding site" evidence="7">
    <location>
        <begin position="198"/>
        <end position="199"/>
    </location>
    <ligand>
        <name>substrate</name>
    </ligand>
</feature>
<dbReference type="PROSITE" id="PS00923">
    <property type="entry name" value="ASP_GLU_RACEMASE_1"/>
    <property type="match status" value="1"/>
</dbReference>
<evidence type="ECO:0000313" key="8">
    <source>
        <dbReference type="EMBL" id="OGL78901.1"/>
    </source>
</evidence>
<evidence type="ECO:0000256" key="4">
    <source>
        <dbReference type="ARBA" id="ARBA00022984"/>
    </source>
</evidence>
<keyword evidence="3 7" id="KW-0133">Cell shape</keyword>
<feature type="active site" description="Proton donor/acceptor" evidence="7">
    <location>
        <position position="78"/>
    </location>
</feature>
<feature type="binding site" evidence="7">
    <location>
        <begin position="15"/>
        <end position="16"/>
    </location>
    <ligand>
        <name>substrate</name>
    </ligand>
</feature>
<evidence type="ECO:0000256" key="3">
    <source>
        <dbReference type="ARBA" id="ARBA00022960"/>
    </source>
</evidence>
<evidence type="ECO:0000256" key="7">
    <source>
        <dbReference type="HAMAP-Rule" id="MF_00258"/>
    </source>
</evidence>
<dbReference type="GO" id="GO:0008360">
    <property type="term" value="P:regulation of cell shape"/>
    <property type="evidence" value="ECO:0007669"/>
    <property type="project" value="UniProtKB-KW"/>
</dbReference>
<accession>A0A1F7UKU4</accession>
<dbReference type="Pfam" id="PF01177">
    <property type="entry name" value="Asp_Glu_race"/>
    <property type="match status" value="1"/>
</dbReference>
<dbReference type="UniPathway" id="UPA00219"/>
<evidence type="ECO:0000256" key="5">
    <source>
        <dbReference type="ARBA" id="ARBA00023235"/>
    </source>
</evidence>
<dbReference type="SUPFAM" id="SSF53681">
    <property type="entry name" value="Aspartate/glutamate racemase"/>
    <property type="match status" value="2"/>
</dbReference>
<comment type="catalytic activity">
    <reaction evidence="1 7">
        <text>L-glutamate = D-glutamate</text>
        <dbReference type="Rhea" id="RHEA:12813"/>
        <dbReference type="ChEBI" id="CHEBI:29985"/>
        <dbReference type="ChEBI" id="CHEBI:29986"/>
        <dbReference type="EC" id="5.1.1.3"/>
    </reaction>
</comment>
<evidence type="ECO:0000256" key="1">
    <source>
        <dbReference type="ARBA" id="ARBA00001602"/>
    </source>
</evidence>
<sequence length="254" mass="27678">MNSPRLLEGSVGFFDSGVGGLTILSAVLERVPDLSTAYLGDNARLPYGNLEEEEIFGNTVRGVRWLLDAGCPLVVVACNTASAQALRRIQREILPREFSSRRVLGVIRPSAEELVGQSKRGHIGIVGTTATVRSGAYTRECRNLRPDVVVTEVAAPALVPQIERGITTGPEIEETVRGAVGELIRRDSDIDTVLLACTHFPLVADTFSKTLPYNVRMVIQGPIVAASLQQYLLRHPEIDSLISRTARRTYNSLS</sequence>
<feature type="active site" description="Proton donor/acceptor" evidence="7">
    <location>
        <position position="197"/>
    </location>
</feature>
<dbReference type="PANTHER" id="PTHR21198:SF2">
    <property type="entry name" value="GLUTAMATE RACEMASE"/>
    <property type="match status" value="1"/>
</dbReference>
<comment type="caution">
    <text evidence="8">The sequence shown here is derived from an EMBL/GenBank/DDBJ whole genome shotgun (WGS) entry which is preliminary data.</text>
</comment>
<dbReference type="EC" id="5.1.1.3" evidence="2 7"/>
<keyword evidence="4 7" id="KW-0573">Peptidoglycan synthesis</keyword>
<organism evidence="8 9">
    <name type="scientific">Candidatus Uhrbacteria bacterium RIFCSPHIGHO2_12_FULL_57_11</name>
    <dbReference type="NCBI Taxonomy" id="1802398"/>
    <lineage>
        <taxon>Bacteria</taxon>
        <taxon>Candidatus Uhriibacteriota</taxon>
    </lineage>
</organism>
<dbReference type="PANTHER" id="PTHR21198">
    <property type="entry name" value="GLUTAMATE RACEMASE"/>
    <property type="match status" value="1"/>
</dbReference>
<dbReference type="EMBL" id="MGEG01000025">
    <property type="protein sequence ID" value="OGL78901.1"/>
    <property type="molecule type" value="Genomic_DNA"/>
</dbReference>
<keyword evidence="6 7" id="KW-0961">Cell wall biogenesis/degradation</keyword>
<evidence type="ECO:0000256" key="2">
    <source>
        <dbReference type="ARBA" id="ARBA00013090"/>
    </source>
</evidence>
<feature type="binding site" evidence="7">
    <location>
        <begin position="79"/>
        <end position="80"/>
    </location>
    <ligand>
        <name>substrate</name>
    </ligand>
</feature>
<dbReference type="GO" id="GO:0008881">
    <property type="term" value="F:glutamate racemase activity"/>
    <property type="evidence" value="ECO:0007669"/>
    <property type="project" value="UniProtKB-UniRule"/>
</dbReference>
<dbReference type="InterPro" id="IPR018187">
    <property type="entry name" value="Asp/Glu_racemase_AS_1"/>
</dbReference>
<keyword evidence="5 7" id="KW-0413">Isomerase</keyword>